<evidence type="ECO:0000313" key="1">
    <source>
        <dbReference type="EMBL" id="CAI9700499.1"/>
    </source>
</evidence>
<name>A0ACB0EJU9_RANTA</name>
<accession>A0ACB0EJU9</accession>
<proteinExistence type="predicted"/>
<gene>
    <name evidence="1" type="ORF">MRATA1EN3_LOCUS11712</name>
</gene>
<dbReference type="Proteomes" id="UP001162501">
    <property type="component" value="Chromosome 21"/>
</dbReference>
<protein>
    <submittedName>
        <fullName evidence="1">Uncharacterized protein</fullName>
    </submittedName>
</protein>
<dbReference type="EMBL" id="OX596105">
    <property type="protein sequence ID" value="CAI9700499.1"/>
    <property type="molecule type" value="Genomic_DNA"/>
</dbReference>
<reference evidence="1" key="1">
    <citation type="submission" date="2023-05" db="EMBL/GenBank/DDBJ databases">
        <authorList>
            <consortium name="ELIXIR-Norway"/>
        </authorList>
    </citation>
    <scope>NUCLEOTIDE SEQUENCE</scope>
</reference>
<evidence type="ECO:0000313" key="2">
    <source>
        <dbReference type="Proteomes" id="UP001162501"/>
    </source>
</evidence>
<organism evidence="1 2">
    <name type="scientific">Rangifer tarandus platyrhynchus</name>
    <name type="common">Svalbard reindeer</name>
    <dbReference type="NCBI Taxonomy" id="3082113"/>
    <lineage>
        <taxon>Eukaryota</taxon>
        <taxon>Metazoa</taxon>
        <taxon>Chordata</taxon>
        <taxon>Craniata</taxon>
        <taxon>Vertebrata</taxon>
        <taxon>Euteleostomi</taxon>
        <taxon>Mammalia</taxon>
        <taxon>Eutheria</taxon>
        <taxon>Laurasiatheria</taxon>
        <taxon>Artiodactyla</taxon>
        <taxon>Ruminantia</taxon>
        <taxon>Pecora</taxon>
        <taxon>Cervidae</taxon>
        <taxon>Odocoileinae</taxon>
        <taxon>Rangifer</taxon>
    </lineage>
</organism>
<sequence>MGKGEQSLARLSYRQALTTVAKRRSSRWSWNMGFSCELGAALLSLTDLTGQIEPSPGVRQLRPRLLQTLHMLAGVCFRLGVGHVITIQLRDSPQNAFLFSDLTASTASRDQAQADRAGYSLLVKQGP</sequence>